<keyword evidence="2" id="KW-0479">Metal-binding</keyword>
<dbReference type="GO" id="GO:0008270">
    <property type="term" value="F:zinc ion binding"/>
    <property type="evidence" value="ECO:0007669"/>
    <property type="project" value="InterPro"/>
</dbReference>
<evidence type="ECO:0000256" key="6">
    <source>
        <dbReference type="ARBA" id="ARBA00023242"/>
    </source>
</evidence>
<dbReference type="PROSITE" id="PS50048">
    <property type="entry name" value="ZN2_CY6_FUNGAL_2"/>
    <property type="match status" value="1"/>
</dbReference>
<comment type="subcellular location">
    <subcellularLocation>
        <location evidence="1">Nucleus</location>
    </subcellularLocation>
</comment>
<evidence type="ECO:0000256" key="7">
    <source>
        <dbReference type="SAM" id="MobiDB-lite"/>
    </source>
</evidence>
<feature type="region of interest" description="Disordered" evidence="7">
    <location>
        <begin position="101"/>
        <end position="123"/>
    </location>
</feature>
<accession>A0A146FI17</accession>
<dbReference type="InterPro" id="IPR050613">
    <property type="entry name" value="Sec_Metabolite_Reg"/>
</dbReference>
<feature type="compositionally biased region" description="Basic and acidic residues" evidence="7">
    <location>
        <begin position="113"/>
        <end position="123"/>
    </location>
</feature>
<dbReference type="SMART" id="SM00066">
    <property type="entry name" value="GAL4"/>
    <property type="match status" value="1"/>
</dbReference>
<sequence length="693" mass="79175">MLETLTKITASVCISGMSSTSPSGPPGPNRPKLACSLCARRKVKCDKGEPCSNCLKAHAQCIYETPASPRPRKRAADEELLARLARYEELMRSHNIDFSSHTHTWIPSNQKSQPKESHSDDSRIEKINEASVRKLSLLTDGTTAEREQCLWPDLRPEVCVSGYYHNRIILIVLCKQLKYPPIQSLGHKDDPALYPTPSLGEAISDTQSIHDFHPEPKHIYRLWQIFVERVHPMTKIVHVPTLQQRVLDTSCNSYCASKPLTAILFAIYTISITSSSTGECETYFGLQKAVLLRQYRTATLRALIAADFLTTSDLEVLQALVLFLFSNPRCDLTTTLSGAALRLAEKMGLHQDTSDPNITFFEKEMRIRLWWQLRGLEARCRISSTPGMKPPPSSEIGDVRLPLNVNDVDLHPDMTEPPLEHNGPTEMMCVLLKMEVSNWRRRSPTATQLIESVMQGSVKSKEIIELESKAVDELNDIYCWRNTRNSDPHIPLHRLTQAIANLSIARFRFKIHHPRRRFGAAGNDIHITRDERDILFESALTWVQSMMDIRIRSKFPYYLFTHFTTDTYMDAYIHILLELRQRRSGDRVALAWQLVENLFSEHPELIDDSNPFFVSFTDLVLDAWESRSYELDKSQGGLESVTTPRFIQRLFDKKRNNRLGDLTSSLGLYNPGAFELQDDEDTSWLSWGDFLQL</sequence>
<dbReference type="PANTHER" id="PTHR31001">
    <property type="entry name" value="UNCHARACTERIZED TRANSCRIPTIONAL REGULATORY PROTEIN"/>
    <property type="match status" value="1"/>
</dbReference>
<dbReference type="InterPro" id="IPR036864">
    <property type="entry name" value="Zn2-C6_fun-type_DNA-bd_sf"/>
</dbReference>
<dbReference type="VEuPathDB" id="FungiDB:ASPFODRAFT_85193"/>
<evidence type="ECO:0000259" key="8">
    <source>
        <dbReference type="PROSITE" id="PS50048"/>
    </source>
</evidence>
<proteinExistence type="predicted"/>
<dbReference type="GO" id="GO:0006351">
    <property type="term" value="P:DNA-templated transcription"/>
    <property type="evidence" value="ECO:0007669"/>
    <property type="project" value="InterPro"/>
</dbReference>
<protein>
    <submittedName>
        <fullName evidence="9">C6 zinc finger domain-containing protein</fullName>
    </submittedName>
</protein>
<dbReference type="Pfam" id="PF04082">
    <property type="entry name" value="Fungal_trans"/>
    <property type="match status" value="1"/>
</dbReference>
<dbReference type="AlphaFoldDB" id="A0A146FI17"/>
<reference evidence="10" key="2">
    <citation type="submission" date="2016-02" db="EMBL/GenBank/DDBJ databases">
        <title>Genome sequencing of Aspergillus luchuensis NBRC 4314.</title>
        <authorList>
            <person name="Yamada O."/>
        </authorList>
    </citation>
    <scope>NUCLEOTIDE SEQUENCE [LARGE SCALE GENOMIC DNA]</scope>
    <source>
        <strain evidence="10">RIB 2604</strain>
    </source>
</reference>
<dbReference type="SUPFAM" id="SSF57701">
    <property type="entry name" value="Zn2/Cys6 DNA-binding domain"/>
    <property type="match status" value="1"/>
</dbReference>
<keyword evidence="5" id="KW-0804">Transcription</keyword>
<reference evidence="9 10" key="1">
    <citation type="journal article" date="2016" name="DNA Res.">
        <title>Genome sequence of Aspergillus luchuensis NBRC 4314.</title>
        <authorList>
            <person name="Yamada O."/>
            <person name="Machida M."/>
            <person name="Hosoyama A."/>
            <person name="Goto M."/>
            <person name="Takahashi T."/>
            <person name="Futagami T."/>
            <person name="Yamagata Y."/>
            <person name="Takeuchi M."/>
            <person name="Kobayashi T."/>
            <person name="Koike H."/>
            <person name="Abe K."/>
            <person name="Asai K."/>
            <person name="Arita M."/>
            <person name="Fujita N."/>
            <person name="Fukuda K."/>
            <person name="Higa K."/>
            <person name="Horikawa H."/>
            <person name="Ishikawa T."/>
            <person name="Jinno K."/>
            <person name="Kato Y."/>
            <person name="Kirimura K."/>
            <person name="Mizutani O."/>
            <person name="Nakasone K."/>
            <person name="Sano M."/>
            <person name="Shiraishi Y."/>
            <person name="Tsukahara M."/>
            <person name="Gomi K."/>
        </authorList>
    </citation>
    <scope>NUCLEOTIDE SEQUENCE [LARGE SCALE GENOMIC DNA]</scope>
    <source>
        <strain evidence="9 10">RIB 2604</strain>
    </source>
</reference>
<feature type="domain" description="Zn(2)-C6 fungal-type" evidence="8">
    <location>
        <begin position="34"/>
        <end position="63"/>
    </location>
</feature>
<keyword evidence="6" id="KW-0539">Nucleus</keyword>
<dbReference type="CDD" id="cd00067">
    <property type="entry name" value="GAL4"/>
    <property type="match status" value="1"/>
</dbReference>
<dbReference type="GO" id="GO:0000981">
    <property type="term" value="F:DNA-binding transcription factor activity, RNA polymerase II-specific"/>
    <property type="evidence" value="ECO:0007669"/>
    <property type="project" value="InterPro"/>
</dbReference>
<evidence type="ECO:0000256" key="4">
    <source>
        <dbReference type="ARBA" id="ARBA00023125"/>
    </source>
</evidence>
<gene>
    <name evidence="9" type="ORF">RIB2604_01807150</name>
</gene>
<evidence type="ECO:0000256" key="1">
    <source>
        <dbReference type="ARBA" id="ARBA00004123"/>
    </source>
</evidence>
<dbReference type="EMBL" id="BCWF01000018">
    <property type="protein sequence ID" value="GAT24881.1"/>
    <property type="molecule type" value="Genomic_DNA"/>
</dbReference>
<dbReference type="Proteomes" id="UP000075230">
    <property type="component" value="Unassembled WGS sequence"/>
</dbReference>
<dbReference type="CDD" id="cd12148">
    <property type="entry name" value="fungal_TF_MHR"/>
    <property type="match status" value="1"/>
</dbReference>
<evidence type="ECO:0000256" key="3">
    <source>
        <dbReference type="ARBA" id="ARBA00023015"/>
    </source>
</evidence>
<organism evidence="9 10">
    <name type="scientific">Aspergillus kawachii</name>
    <name type="common">White koji mold</name>
    <name type="synonym">Aspergillus awamori var. kawachi</name>
    <dbReference type="NCBI Taxonomy" id="1069201"/>
    <lineage>
        <taxon>Eukaryota</taxon>
        <taxon>Fungi</taxon>
        <taxon>Dikarya</taxon>
        <taxon>Ascomycota</taxon>
        <taxon>Pezizomycotina</taxon>
        <taxon>Eurotiomycetes</taxon>
        <taxon>Eurotiomycetidae</taxon>
        <taxon>Eurotiales</taxon>
        <taxon>Aspergillaceae</taxon>
        <taxon>Aspergillus</taxon>
        <taxon>Aspergillus subgen. Circumdati</taxon>
    </lineage>
</organism>
<keyword evidence="3" id="KW-0805">Transcription regulation</keyword>
<dbReference type="PANTHER" id="PTHR31001:SF85">
    <property type="entry name" value="ZN(II)2CYS6 TRANSCRIPTION FACTOR (EUROFUNG)"/>
    <property type="match status" value="1"/>
</dbReference>
<dbReference type="PROSITE" id="PS00463">
    <property type="entry name" value="ZN2_CY6_FUNGAL_1"/>
    <property type="match status" value="1"/>
</dbReference>
<name>A0A146FI17_ASPKA</name>
<feature type="compositionally biased region" description="Polar residues" evidence="7">
    <location>
        <begin position="101"/>
        <end position="112"/>
    </location>
</feature>
<dbReference type="InterPro" id="IPR007219">
    <property type="entry name" value="XnlR_reg_dom"/>
</dbReference>
<keyword evidence="4" id="KW-0238">DNA-binding</keyword>
<dbReference type="InterPro" id="IPR001138">
    <property type="entry name" value="Zn2Cys6_DnaBD"/>
</dbReference>
<evidence type="ECO:0000313" key="10">
    <source>
        <dbReference type="Proteomes" id="UP000075230"/>
    </source>
</evidence>
<evidence type="ECO:0000256" key="5">
    <source>
        <dbReference type="ARBA" id="ARBA00023163"/>
    </source>
</evidence>
<dbReference type="GO" id="GO:0005634">
    <property type="term" value="C:nucleus"/>
    <property type="evidence" value="ECO:0007669"/>
    <property type="project" value="UniProtKB-SubCell"/>
</dbReference>
<evidence type="ECO:0000256" key="2">
    <source>
        <dbReference type="ARBA" id="ARBA00022723"/>
    </source>
</evidence>
<dbReference type="GO" id="GO:0009893">
    <property type="term" value="P:positive regulation of metabolic process"/>
    <property type="evidence" value="ECO:0007669"/>
    <property type="project" value="UniProtKB-ARBA"/>
</dbReference>
<dbReference type="Pfam" id="PF00172">
    <property type="entry name" value="Zn_clus"/>
    <property type="match status" value="1"/>
</dbReference>
<comment type="caution">
    <text evidence="9">The sequence shown here is derived from an EMBL/GenBank/DDBJ whole genome shotgun (WGS) entry which is preliminary data.</text>
</comment>
<dbReference type="Gene3D" id="4.10.240.10">
    <property type="entry name" value="Zn(2)-C6 fungal-type DNA-binding domain"/>
    <property type="match status" value="1"/>
</dbReference>
<evidence type="ECO:0000313" key="9">
    <source>
        <dbReference type="EMBL" id="GAT24881.1"/>
    </source>
</evidence>
<dbReference type="GO" id="GO:0003677">
    <property type="term" value="F:DNA binding"/>
    <property type="evidence" value="ECO:0007669"/>
    <property type="project" value="UniProtKB-KW"/>
</dbReference>